<evidence type="ECO:0000256" key="1">
    <source>
        <dbReference type="ARBA" id="ARBA00022801"/>
    </source>
</evidence>
<feature type="domain" description="Alpha/beta hydrolase fold-3" evidence="2">
    <location>
        <begin position="81"/>
        <end position="286"/>
    </location>
</feature>
<reference evidence="4" key="1">
    <citation type="submission" date="2017-05" db="EMBL/GenBank/DDBJ databases">
        <authorList>
            <person name="Rodrigo-Torres L."/>
            <person name="Arahal R. D."/>
            <person name="Lucena T."/>
        </authorList>
    </citation>
    <scope>NUCLEOTIDE SEQUENCE [LARGE SCALE GENOMIC DNA]</scope>
    <source>
        <strain evidence="4">CECT 8649</strain>
    </source>
</reference>
<proteinExistence type="predicted"/>
<dbReference type="RefSeq" id="WP_099246192.1">
    <property type="nucleotide sequence ID" value="NZ_FXXP01000002.1"/>
</dbReference>
<protein>
    <submittedName>
        <fullName evidence="3">Carboxylesterase NlhH</fullName>
        <ecNumber evidence="3">3.1.1.1</ecNumber>
    </submittedName>
</protein>
<dbReference type="Proteomes" id="UP000225972">
    <property type="component" value="Unassembled WGS sequence"/>
</dbReference>
<dbReference type="OrthoDB" id="9806180at2"/>
<dbReference type="InterPro" id="IPR013094">
    <property type="entry name" value="AB_hydrolase_3"/>
</dbReference>
<dbReference type="InterPro" id="IPR050300">
    <property type="entry name" value="GDXG_lipolytic_enzyme"/>
</dbReference>
<dbReference type="GO" id="GO:0106435">
    <property type="term" value="F:carboxylesterase activity"/>
    <property type="evidence" value="ECO:0007669"/>
    <property type="project" value="UniProtKB-EC"/>
</dbReference>
<evidence type="ECO:0000313" key="4">
    <source>
        <dbReference type="Proteomes" id="UP000225972"/>
    </source>
</evidence>
<dbReference type="Pfam" id="PF07859">
    <property type="entry name" value="Abhydrolase_3"/>
    <property type="match status" value="1"/>
</dbReference>
<dbReference type="EMBL" id="FXXP01000002">
    <property type="protein sequence ID" value="SMX28677.1"/>
    <property type="molecule type" value="Genomic_DNA"/>
</dbReference>
<dbReference type="Gene3D" id="3.40.50.1820">
    <property type="entry name" value="alpha/beta hydrolase"/>
    <property type="match status" value="1"/>
</dbReference>
<dbReference type="EC" id="3.1.1.1" evidence="3"/>
<sequence>MFDPELTLAAEAQPRFDYSQPTTARSRVARMGATLVTKRYWKELESAVTYRDLTIPQDADGPPIPIRIYTPNTAILSGGAVVFFHGGGFMVGDLNVEHYRCLKWAQETRTIIVSCDYRLSPENRFPAALEDCTGCFGWVADNASDLGIDPSRIVVAGVSAGGNLAAAVSLFNRDHGLRPACLQMLVYPALDDRMTSRSMNTHTDQPGWTRADTKHMWAHYLGPLRDNVSPYAAPSRASDLSGLPPAYVLTAEFDPLRDEATDYALRLTSADVAVDFRNFAGTFHGFDVVKESRLAQYAMNDQIFAINRVMEATAKPKPTLVSATANASL</sequence>
<dbReference type="AlphaFoldDB" id="A0A238JEU5"/>
<keyword evidence="4" id="KW-1185">Reference proteome</keyword>
<accession>A0A238JEU5</accession>
<evidence type="ECO:0000313" key="3">
    <source>
        <dbReference type="EMBL" id="SMX28677.1"/>
    </source>
</evidence>
<dbReference type="SUPFAM" id="SSF53474">
    <property type="entry name" value="alpha/beta-Hydrolases"/>
    <property type="match status" value="1"/>
</dbReference>
<organism evidence="3 4">
    <name type="scientific">Pelagimonas phthalicica</name>
    <dbReference type="NCBI Taxonomy" id="1037362"/>
    <lineage>
        <taxon>Bacteria</taxon>
        <taxon>Pseudomonadati</taxon>
        <taxon>Pseudomonadota</taxon>
        <taxon>Alphaproteobacteria</taxon>
        <taxon>Rhodobacterales</taxon>
        <taxon>Roseobacteraceae</taxon>
        <taxon>Pelagimonas</taxon>
    </lineage>
</organism>
<dbReference type="PANTHER" id="PTHR48081:SF8">
    <property type="entry name" value="ALPHA_BETA HYDROLASE FOLD-3 DOMAIN-CONTAINING PROTEIN-RELATED"/>
    <property type="match status" value="1"/>
</dbReference>
<evidence type="ECO:0000259" key="2">
    <source>
        <dbReference type="Pfam" id="PF07859"/>
    </source>
</evidence>
<dbReference type="PANTHER" id="PTHR48081">
    <property type="entry name" value="AB HYDROLASE SUPERFAMILY PROTEIN C4A8.06C"/>
    <property type="match status" value="1"/>
</dbReference>
<keyword evidence="1 3" id="KW-0378">Hydrolase</keyword>
<name>A0A238JEU5_9RHOB</name>
<gene>
    <name evidence="3" type="primary">nlhH</name>
    <name evidence="3" type="ORF">TRP8649_02802</name>
</gene>
<dbReference type="InterPro" id="IPR029058">
    <property type="entry name" value="AB_hydrolase_fold"/>
</dbReference>